<keyword evidence="3" id="KW-0966">Cell projection</keyword>
<protein>
    <submittedName>
        <fullName evidence="3">Flagellar biosynthesis protein</fullName>
    </submittedName>
</protein>
<evidence type="ECO:0000256" key="2">
    <source>
        <dbReference type="SAM" id="MobiDB-lite"/>
    </source>
</evidence>
<dbReference type="Gene3D" id="3.40.1690.10">
    <property type="entry name" value="secretion proteins EscU"/>
    <property type="match status" value="1"/>
</dbReference>
<gene>
    <name evidence="3" type="ORF">SAMN05421742_10822</name>
</gene>
<proteinExistence type="inferred from homology"/>
<dbReference type="InterPro" id="IPR006135">
    <property type="entry name" value="T3SS_substrate_exporter"/>
</dbReference>
<keyword evidence="3" id="KW-0969">Cilium</keyword>
<keyword evidence="3" id="KW-0282">Flagellum</keyword>
<dbReference type="GO" id="GO:0009306">
    <property type="term" value="P:protein secretion"/>
    <property type="evidence" value="ECO:0007669"/>
    <property type="project" value="InterPro"/>
</dbReference>
<comment type="similarity">
    <text evidence="1">Belongs to the type III secretion exporter family.</text>
</comment>
<organism evidence="3 4">
    <name type="scientific">Roseospirillum parvum</name>
    <dbReference type="NCBI Taxonomy" id="83401"/>
    <lineage>
        <taxon>Bacteria</taxon>
        <taxon>Pseudomonadati</taxon>
        <taxon>Pseudomonadota</taxon>
        <taxon>Alphaproteobacteria</taxon>
        <taxon>Rhodospirillales</taxon>
        <taxon>Rhodospirillaceae</taxon>
        <taxon>Roseospirillum</taxon>
    </lineage>
</organism>
<keyword evidence="4" id="KW-1185">Reference proteome</keyword>
<accession>A0A1G8DHS9</accession>
<dbReference type="Proteomes" id="UP000217076">
    <property type="component" value="Unassembled WGS sequence"/>
</dbReference>
<dbReference type="RefSeq" id="WP_092620396.1">
    <property type="nucleotide sequence ID" value="NZ_FNCV01000008.1"/>
</dbReference>
<dbReference type="Pfam" id="PF01312">
    <property type="entry name" value="Bac_export_2"/>
    <property type="match status" value="1"/>
</dbReference>
<evidence type="ECO:0000256" key="1">
    <source>
        <dbReference type="ARBA" id="ARBA00010690"/>
    </source>
</evidence>
<feature type="region of interest" description="Disordered" evidence="2">
    <location>
        <begin position="1"/>
        <end position="26"/>
    </location>
</feature>
<dbReference type="InterPro" id="IPR029025">
    <property type="entry name" value="T3SS_substrate_exporter_C"/>
</dbReference>
<dbReference type="OrthoDB" id="5244399at2"/>
<dbReference type="EMBL" id="FNCV01000008">
    <property type="protein sequence ID" value="SDH57212.1"/>
    <property type="molecule type" value="Genomic_DNA"/>
</dbReference>
<evidence type="ECO:0000313" key="4">
    <source>
        <dbReference type="Proteomes" id="UP000217076"/>
    </source>
</evidence>
<dbReference type="PANTHER" id="PTHR30531">
    <property type="entry name" value="FLAGELLAR BIOSYNTHETIC PROTEIN FLHB"/>
    <property type="match status" value="1"/>
</dbReference>
<name>A0A1G8DHS9_9PROT</name>
<dbReference type="SUPFAM" id="SSF160544">
    <property type="entry name" value="EscU C-terminal domain-like"/>
    <property type="match status" value="1"/>
</dbReference>
<sequence length="122" mass="13042">MTRPPRFADSASDPSDPAPPQSGRADGQVAVALSWDGGDSSAPRITATGRGHVAERILELAFAHGVRVRQDADLAQILAALDVDSEIPLEAFAAVAEVLAYVYQANHRWPEHYADTPTEAPR</sequence>
<evidence type="ECO:0000313" key="3">
    <source>
        <dbReference type="EMBL" id="SDH57212.1"/>
    </source>
</evidence>
<dbReference type="PANTHER" id="PTHR30531:SF12">
    <property type="entry name" value="FLAGELLAR BIOSYNTHETIC PROTEIN FLHB"/>
    <property type="match status" value="1"/>
</dbReference>
<reference evidence="4" key="1">
    <citation type="submission" date="2016-10" db="EMBL/GenBank/DDBJ databases">
        <authorList>
            <person name="Varghese N."/>
            <person name="Submissions S."/>
        </authorList>
    </citation>
    <scope>NUCLEOTIDE SEQUENCE [LARGE SCALE GENOMIC DNA]</scope>
    <source>
        <strain evidence="4">930I</strain>
    </source>
</reference>
<dbReference type="GO" id="GO:0005886">
    <property type="term" value="C:plasma membrane"/>
    <property type="evidence" value="ECO:0007669"/>
    <property type="project" value="TreeGrafter"/>
</dbReference>
<dbReference type="STRING" id="83401.SAMN05421742_10822"/>
<dbReference type="AlphaFoldDB" id="A0A1G8DHS9"/>